<dbReference type="Pfam" id="PF03162">
    <property type="entry name" value="Y_phosphatase2"/>
    <property type="match status" value="1"/>
</dbReference>
<keyword evidence="3" id="KW-0378">Hydrolase</keyword>
<name>A0A1Y1UDQ7_9TREE</name>
<dbReference type="GeneID" id="33560239"/>
<dbReference type="GO" id="GO:0016791">
    <property type="term" value="F:phosphatase activity"/>
    <property type="evidence" value="ECO:0007669"/>
    <property type="project" value="InterPro"/>
</dbReference>
<dbReference type="GO" id="GO:0005737">
    <property type="term" value="C:cytoplasm"/>
    <property type="evidence" value="ECO:0007669"/>
    <property type="project" value="UniProtKB-SubCell"/>
</dbReference>
<dbReference type="FunFam" id="3.90.190.10:FF:000035">
    <property type="entry name" value="Tyrosine phosphatase, putative"/>
    <property type="match status" value="1"/>
</dbReference>
<evidence type="ECO:0000256" key="3">
    <source>
        <dbReference type="ARBA" id="ARBA00022801"/>
    </source>
</evidence>
<dbReference type="PRINTS" id="PR01911">
    <property type="entry name" value="PFDSPHPHTASE"/>
</dbReference>
<dbReference type="InterPro" id="IPR004861">
    <property type="entry name" value="Siw14-like"/>
</dbReference>
<dbReference type="OrthoDB" id="6375174at2759"/>
<evidence type="ECO:0000256" key="1">
    <source>
        <dbReference type="ARBA" id="ARBA00004496"/>
    </source>
</evidence>
<dbReference type="InterPro" id="IPR020428">
    <property type="entry name" value="PFA-DSPs"/>
</dbReference>
<dbReference type="Proteomes" id="UP000193218">
    <property type="component" value="Unassembled WGS sequence"/>
</dbReference>
<dbReference type="RefSeq" id="XP_021870271.1">
    <property type="nucleotide sequence ID" value="XM_022018430.1"/>
</dbReference>
<dbReference type="PANTHER" id="PTHR31126:SF74">
    <property type="entry name" value="TYROSINE-PROTEIN PHOSPHATASE-LIKE PROTEIN OCA2"/>
    <property type="match status" value="1"/>
</dbReference>
<evidence type="ECO:0000313" key="5">
    <source>
        <dbReference type="Proteomes" id="UP000193218"/>
    </source>
</evidence>
<evidence type="ECO:0000256" key="2">
    <source>
        <dbReference type="ARBA" id="ARBA00022490"/>
    </source>
</evidence>
<dbReference type="STRING" id="4999.A0A1Y1UDQ7"/>
<protein>
    <submittedName>
        <fullName evidence="4">Protein-tyrosine phosphatase</fullName>
    </submittedName>
</protein>
<dbReference type="AlphaFoldDB" id="A0A1Y1UDQ7"/>
<proteinExistence type="predicted"/>
<dbReference type="EMBL" id="NBSH01000009">
    <property type="protein sequence ID" value="ORX36142.1"/>
    <property type="molecule type" value="Genomic_DNA"/>
</dbReference>
<reference evidence="4 5" key="1">
    <citation type="submission" date="2017-03" db="EMBL/GenBank/DDBJ databases">
        <title>Widespread Adenine N6-methylation of Active Genes in Fungi.</title>
        <authorList>
            <consortium name="DOE Joint Genome Institute"/>
            <person name="Mondo S.J."/>
            <person name="Dannebaum R.O."/>
            <person name="Kuo R.C."/>
            <person name="Louie K.B."/>
            <person name="Bewick A.J."/>
            <person name="Labutti K."/>
            <person name="Haridas S."/>
            <person name="Kuo A."/>
            <person name="Salamov A."/>
            <person name="Ahrendt S.R."/>
            <person name="Lau R."/>
            <person name="Bowen B.P."/>
            <person name="Lipzen A."/>
            <person name="Sullivan W."/>
            <person name="Andreopoulos W.B."/>
            <person name="Clum A."/>
            <person name="Lindquist E."/>
            <person name="Daum C."/>
            <person name="Northen T.R."/>
            <person name="Ramamoorthy G."/>
            <person name="Schmitz R.J."/>
            <person name="Gryganskyi A."/>
            <person name="Culley D."/>
            <person name="Magnuson J."/>
            <person name="James T.Y."/>
            <person name="O'Malley M.A."/>
            <person name="Stajich J.E."/>
            <person name="Spatafora J.W."/>
            <person name="Visel A."/>
            <person name="Grigoriev I.V."/>
        </authorList>
    </citation>
    <scope>NUCLEOTIDE SEQUENCE [LARGE SCALE GENOMIC DNA]</scope>
    <source>
        <strain evidence="4 5">NRRL Y-17943</strain>
    </source>
</reference>
<evidence type="ECO:0000313" key="4">
    <source>
        <dbReference type="EMBL" id="ORX36142.1"/>
    </source>
</evidence>
<dbReference type="InterPro" id="IPR029021">
    <property type="entry name" value="Prot-tyrosine_phosphatase-like"/>
</dbReference>
<accession>A0A1Y1UDQ7</accession>
<gene>
    <name evidence="4" type="ORF">BD324DRAFT_652043</name>
</gene>
<organism evidence="4 5">
    <name type="scientific">Kockovaella imperatae</name>
    <dbReference type="NCBI Taxonomy" id="4999"/>
    <lineage>
        <taxon>Eukaryota</taxon>
        <taxon>Fungi</taxon>
        <taxon>Dikarya</taxon>
        <taxon>Basidiomycota</taxon>
        <taxon>Agaricomycotina</taxon>
        <taxon>Tremellomycetes</taxon>
        <taxon>Tremellales</taxon>
        <taxon>Cuniculitremaceae</taxon>
        <taxon>Kockovaella</taxon>
    </lineage>
</organism>
<dbReference type="InParanoid" id="A0A1Y1UDQ7"/>
<keyword evidence="5" id="KW-1185">Reference proteome</keyword>
<comment type="subcellular location">
    <subcellularLocation>
        <location evidence="1">Cytoplasm</location>
    </subcellularLocation>
</comment>
<dbReference type="PANTHER" id="PTHR31126">
    <property type="entry name" value="TYROSINE-PROTEIN PHOSPHATASE"/>
    <property type="match status" value="1"/>
</dbReference>
<dbReference type="SUPFAM" id="SSF52799">
    <property type="entry name" value="(Phosphotyrosine protein) phosphatases II"/>
    <property type="match status" value="1"/>
</dbReference>
<keyword evidence="2" id="KW-0963">Cytoplasm</keyword>
<sequence length="196" mass="21610">MVSAPPFDGQSIMHHLIPAPEVLVPPINFALVVPGIYRSGHPNKKNFGFLKQLKLKGVMYLVGKDEYRKDSREFVHAQGIELHRFDLSDDSTLYTSDGRAELDTALAIILDSSNYPLLIHDDMGKSTCSFVCALIRRLQRWSLTGIYAEGDMFAGPAGGAEGHGVGEAGKEFIAMYESSQAPISSIYRPQWLVRGP</sequence>
<dbReference type="GO" id="GO:0052840">
    <property type="term" value="F:inositol diphosphate tetrakisphosphate diphosphatase activity"/>
    <property type="evidence" value="ECO:0007669"/>
    <property type="project" value="TreeGrafter"/>
</dbReference>
<dbReference type="Gene3D" id="3.90.190.10">
    <property type="entry name" value="Protein tyrosine phosphatase superfamily"/>
    <property type="match status" value="1"/>
</dbReference>
<comment type="caution">
    <text evidence="4">The sequence shown here is derived from an EMBL/GenBank/DDBJ whole genome shotgun (WGS) entry which is preliminary data.</text>
</comment>